<protein>
    <recommendedName>
        <fullName evidence="3">DNA gyrase inhibitor YacG</fullName>
    </recommendedName>
</protein>
<dbReference type="RefSeq" id="WP_188860836.1">
    <property type="nucleotide sequence ID" value="NZ_BMLT01000005.1"/>
</dbReference>
<comment type="similarity">
    <text evidence="3">Belongs to the DNA gyrase inhibitor YacG family.</text>
</comment>
<dbReference type="Gene3D" id="3.30.50.10">
    <property type="entry name" value="Erythroid Transcription Factor GATA-1, subunit A"/>
    <property type="match status" value="1"/>
</dbReference>
<dbReference type="Proteomes" id="UP000599578">
    <property type="component" value="Unassembled WGS sequence"/>
</dbReference>
<evidence type="ECO:0000256" key="3">
    <source>
        <dbReference type="HAMAP-Rule" id="MF_00649"/>
    </source>
</evidence>
<evidence type="ECO:0000256" key="4">
    <source>
        <dbReference type="SAM" id="MobiDB-lite"/>
    </source>
</evidence>
<name>A0A917ZG64_9GAMM</name>
<dbReference type="Pfam" id="PF03884">
    <property type="entry name" value="YacG"/>
    <property type="match status" value="1"/>
</dbReference>
<accession>A0A917ZG64</accession>
<evidence type="ECO:0000256" key="2">
    <source>
        <dbReference type="ARBA" id="ARBA00022833"/>
    </source>
</evidence>
<feature type="region of interest" description="Disordered" evidence="4">
    <location>
        <begin position="47"/>
        <end position="76"/>
    </location>
</feature>
<feature type="binding site" evidence="3">
    <location>
        <position position="32"/>
    </location>
    <ligand>
        <name>Zn(2+)</name>
        <dbReference type="ChEBI" id="CHEBI:29105"/>
    </ligand>
</feature>
<sequence>MSETQKTVKTVKCPQCGAPAVWSPENSNRPFCSERCRLIDLGAWANEEYQIPTDKSEDDYSTGLESEEREFTPLRH</sequence>
<dbReference type="EMBL" id="BMLT01000005">
    <property type="protein sequence ID" value="GGO82491.1"/>
    <property type="molecule type" value="Genomic_DNA"/>
</dbReference>
<gene>
    <name evidence="3 5" type="primary">yacG</name>
    <name evidence="5" type="ORF">GCM10011348_24010</name>
</gene>
<comment type="function">
    <text evidence="3">Inhibits all the catalytic activities of DNA gyrase by preventing its interaction with DNA. Acts by binding directly to the C-terminal domain of GyrB, which probably disrupts DNA binding by the gyrase.</text>
</comment>
<proteinExistence type="inferred from homology"/>
<dbReference type="AlphaFoldDB" id="A0A917ZG64"/>
<comment type="subunit">
    <text evidence="3">Interacts with GyrB.</text>
</comment>
<dbReference type="HAMAP" id="MF_00649">
    <property type="entry name" value="DNA_gyrase_inhibitor_YacG"/>
    <property type="match status" value="1"/>
</dbReference>
<dbReference type="PANTHER" id="PTHR36150:SF1">
    <property type="entry name" value="DNA GYRASE INHIBITOR YACG"/>
    <property type="match status" value="1"/>
</dbReference>
<evidence type="ECO:0000313" key="5">
    <source>
        <dbReference type="EMBL" id="GGO82491.1"/>
    </source>
</evidence>
<reference evidence="5 6" key="1">
    <citation type="journal article" date="2014" name="Int. J. Syst. Evol. Microbiol.">
        <title>Complete genome sequence of Corynebacterium casei LMG S-19264T (=DSM 44701T), isolated from a smear-ripened cheese.</title>
        <authorList>
            <consortium name="US DOE Joint Genome Institute (JGI-PGF)"/>
            <person name="Walter F."/>
            <person name="Albersmeier A."/>
            <person name="Kalinowski J."/>
            <person name="Ruckert C."/>
        </authorList>
    </citation>
    <scope>NUCLEOTIDE SEQUENCE [LARGE SCALE GENOMIC DNA]</scope>
    <source>
        <strain evidence="5 6">CGMCC 1.7286</strain>
    </source>
</reference>
<dbReference type="GO" id="GO:0006355">
    <property type="term" value="P:regulation of DNA-templated transcription"/>
    <property type="evidence" value="ECO:0007669"/>
    <property type="project" value="InterPro"/>
</dbReference>
<keyword evidence="2 3" id="KW-0862">Zinc</keyword>
<dbReference type="GO" id="GO:0008270">
    <property type="term" value="F:zinc ion binding"/>
    <property type="evidence" value="ECO:0007669"/>
    <property type="project" value="UniProtKB-UniRule"/>
</dbReference>
<feature type="binding site" evidence="3">
    <location>
        <position position="13"/>
    </location>
    <ligand>
        <name>Zn(2+)</name>
        <dbReference type="ChEBI" id="CHEBI:29105"/>
    </ligand>
</feature>
<dbReference type="InterPro" id="IPR013088">
    <property type="entry name" value="Znf_NHR/GATA"/>
</dbReference>
<dbReference type="NCBIfam" id="NF001638">
    <property type="entry name" value="PRK00418.1"/>
    <property type="match status" value="1"/>
</dbReference>
<feature type="binding site" evidence="3">
    <location>
        <position position="16"/>
    </location>
    <ligand>
        <name>Zn(2+)</name>
        <dbReference type="ChEBI" id="CHEBI:29105"/>
    </ligand>
</feature>
<dbReference type="SUPFAM" id="SSF57716">
    <property type="entry name" value="Glucocorticoid receptor-like (DNA-binding domain)"/>
    <property type="match status" value="1"/>
</dbReference>
<evidence type="ECO:0000313" key="6">
    <source>
        <dbReference type="Proteomes" id="UP000599578"/>
    </source>
</evidence>
<organism evidence="5 6">
    <name type="scientific">Marinobacterium nitratireducens</name>
    <dbReference type="NCBI Taxonomy" id="518897"/>
    <lineage>
        <taxon>Bacteria</taxon>
        <taxon>Pseudomonadati</taxon>
        <taxon>Pseudomonadota</taxon>
        <taxon>Gammaproteobacteria</taxon>
        <taxon>Oceanospirillales</taxon>
        <taxon>Oceanospirillaceae</taxon>
        <taxon>Marinobacterium</taxon>
    </lineage>
</organism>
<dbReference type="InterPro" id="IPR005584">
    <property type="entry name" value="DNA_gyrase_inhibitor_YacG"/>
</dbReference>
<feature type="binding site" evidence="3">
    <location>
        <position position="36"/>
    </location>
    <ligand>
        <name>Zn(2+)</name>
        <dbReference type="ChEBI" id="CHEBI:29105"/>
    </ligand>
</feature>
<dbReference type="GO" id="GO:0008657">
    <property type="term" value="F:DNA topoisomerase type II (double strand cut, ATP-hydrolyzing) inhibitor activity"/>
    <property type="evidence" value="ECO:0007669"/>
    <property type="project" value="UniProtKB-UniRule"/>
</dbReference>
<keyword evidence="6" id="KW-1185">Reference proteome</keyword>
<feature type="compositionally biased region" description="Acidic residues" evidence="4">
    <location>
        <begin position="56"/>
        <end position="68"/>
    </location>
</feature>
<keyword evidence="1 3" id="KW-0479">Metal-binding</keyword>
<comment type="caution">
    <text evidence="5">The sequence shown here is derived from an EMBL/GenBank/DDBJ whole genome shotgun (WGS) entry which is preliminary data.</text>
</comment>
<comment type="cofactor">
    <cofactor evidence="3">
        <name>Zn(2+)</name>
        <dbReference type="ChEBI" id="CHEBI:29105"/>
    </cofactor>
    <text evidence="3">Binds 1 zinc ion.</text>
</comment>
<evidence type="ECO:0000256" key="1">
    <source>
        <dbReference type="ARBA" id="ARBA00022723"/>
    </source>
</evidence>
<dbReference type="PANTHER" id="PTHR36150">
    <property type="entry name" value="DNA GYRASE INHIBITOR YACG"/>
    <property type="match status" value="1"/>
</dbReference>